<dbReference type="GO" id="GO:0005758">
    <property type="term" value="C:mitochondrial intermembrane space"/>
    <property type="evidence" value="ECO:0007669"/>
    <property type="project" value="UniProtKB-SubCell"/>
</dbReference>
<evidence type="ECO:0000256" key="4">
    <source>
        <dbReference type="ARBA" id="ARBA00022490"/>
    </source>
</evidence>
<feature type="binding site" evidence="9">
    <location>
        <position position="180"/>
    </location>
    <ligand>
        <name>[2Fe-2S] cluster</name>
        <dbReference type="ChEBI" id="CHEBI:190135"/>
    </ligand>
</feature>
<evidence type="ECO:0000259" key="10">
    <source>
        <dbReference type="Pfam" id="PF05093"/>
    </source>
</evidence>
<comment type="caution">
    <text evidence="9">Lacks conserved residue(s) required for the propagation of feature annotation.</text>
</comment>
<evidence type="ECO:0000256" key="5">
    <source>
        <dbReference type="ARBA" id="ARBA00022723"/>
    </source>
</evidence>
<feature type="domain" description="Fe-S cluster assembly protein Dre2 N-terminal" evidence="11">
    <location>
        <begin position="5"/>
        <end position="111"/>
    </location>
</feature>
<dbReference type="Gene3D" id="3.40.50.11000">
    <property type="entry name" value="Fe-S cluster assembly protein Dre2, N-terminal domain"/>
    <property type="match status" value="1"/>
</dbReference>
<keyword evidence="7 9" id="KW-0411">Iron-sulfur</keyword>
<feature type="binding site" evidence="9">
    <location>
        <position position="195"/>
    </location>
    <ligand>
        <name>[2Fe-2S] cluster</name>
        <dbReference type="ChEBI" id="CHEBI:190135"/>
    </ligand>
</feature>
<keyword evidence="4 9" id="KW-0963">Cytoplasm</keyword>
<feature type="domain" description="Anamorsin C-terminal" evidence="10">
    <location>
        <begin position="176"/>
        <end position="267"/>
    </location>
</feature>
<dbReference type="GO" id="GO:0097361">
    <property type="term" value="C:cytosolic [4Fe-4S] assembly targeting complex"/>
    <property type="evidence" value="ECO:0007669"/>
    <property type="project" value="EnsemblFungi"/>
</dbReference>
<evidence type="ECO:0000256" key="3">
    <source>
        <dbReference type="ARBA" id="ARBA00022485"/>
    </source>
</evidence>
<feature type="binding site" evidence="9">
    <location>
        <position position="197"/>
    </location>
    <ligand>
        <name>[2Fe-2S] cluster</name>
        <dbReference type="ChEBI" id="CHEBI:190135"/>
    </ligand>
</feature>
<keyword evidence="5 9" id="KW-0479">Metal-binding</keyword>
<evidence type="ECO:0000259" key="11">
    <source>
        <dbReference type="Pfam" id="PF16803"/>
    </source>
</evidence>
<evidence type="ECO:0000256" key="1">
    <source>
        <dbReference type="ARBA" id="ARBA00001966"/>
    </source>
</evidence>
<evidence type="ECO:0000256" key="2">
    <source>
        <dbReference type="ARBA" id="ARBA00008169"/>
    </source>
</evidence>
<dbReference type="AlphaFoldDB" id="A0A1E4TDF5"/>
<feature type="binding site" evidence="9">
    <location>
        <position position="240"/>
    </location>
    <ligand>
        <name>[4Fe-4S] cluster</name>
        <dbReference type="ChEBI" id="CHEBI:49883"/>
    </ligand>
</feature>
<comment type="subcellular location">
    <subcellularLocation>
        <location evidence="9">Cytoplasm</location>
    </subcellularLocation>
    <subcellularLocation>
        <location evidence="9">Mitochondrion intermembrane space</location>
    </subcellularLocation>
</comment>
<dbReference type="HAMAP" id="MF_03115">
    <property type="entry name" value="Anamorsin"/>
    <property type="match status" value="1"/>
</dbReference>
<comment type="domain">
    <text evidence="9">The twin Cx2C motifs are involved in the recognition by the mitochondrial MIA40-ERV1 disulfide relay system. The formation of 2 disulfide bonds in the Cx2C motifs through dithiol/disulfide exchange reactions effectively traps the protein in the mitochondrial intermembrane space.</text>
</comment>
<feature type="binding site" evidence="9">
    <location>
        <position position="248"/>
    </location>
    <ligand>
        <name>[4Fe-4S] cluster</name>
        <dbReference type="ChEBI" id="CHEBI:49883"/>
    </ligand>
</feature>
<dbReference type="GO" id="GO:0034599">
    <property type="term" value="P:cellular response to oxidative stress"/>
    <property type="evidence" value="ECO:0007669"/>
    <property type="project" value="EnsemblFungi"/>
</dbReference>
<evidence type="ECO:0000256" key="9">
    <source>
        <dbReference type="HAMAP-Rule" id="MF_03115"/>
    </source>
</evidence>
<feature type="region of interest" description="Fe-S binding site B" evidence="9">
    <location>
        <begin position="237"/>
        <end position="251"/>
    </location>
</feature>
<protein>
    <submittedName>
        <fullName evidence="12">Uncharacterized protein</fullName>
    </submittedName>
</protein>
<keyword evidence="6 9" id="KW-0408">Iron</keyword>
<evidence type="ECO:0000256" key="8">
    <source>
        <dbReference type="ARBA" id="ARBA00023128"/>
    </source>
</evidence>
<keyword evidence="9" id="KW-0001">2Fe-2S</keyword>
<dbReference type="Pfam" id="PF16803">
    <property type="entry name" value="DRE2_N"/>
    <property type="match status" value="1"/>
</dbReference>
<evidence type="ECO:0000313" key="13">
    <source>
        <dbReference type="Proteomes" id="UP000095023"/>
    </source>
</evidence>
<keyword evidence="8 9" id="KW-0496">Mitochondrion</keyword>
<organism evidence="12 13">
    <name type="scientific">Tortispora caseinolytica NRRL Y-17796</name>
    <dbReference type="NCBI Taxonomy" id="767744"/>
    <lineage>
        <taxon>Eukaryota</taxon>
        <taxon>Fungi</taxon>
        <taxon>Dikarya</taxon>
        <taxon>Ascomycota</taxon>
        <taxon>Saccharomycotina</taxon>
        <taxon>Trigonopsidomycetes</taxon>
        <taxon>Trigonopsidales</taxon>
        <taxon>Trigonopsidaceae</taxon>
        <taxon>Tortispora</taxon>
    </lineage>
</organism>
<dbReference type="InterPro" id="IPR046408">
    <property type="entry name" value="CIAPIN1"/>
</dbReference>
<evidence type="ECO:0000313" key="12">
    <source>
        <dbReference type="EMBL" id="ODV89791.1"/>
    </source>
</evidence>
<sequence length="273" mass="29030">MTVSSLILLHPSLAQSERALEAALGGKPAGSSRQMLDRVQDGTAELLVDMYESVYLEPSNTHITGDIFDKIFRSLRNGGTLHGCAQEQMLDAIAAGFLLDGGVWKKPEVSVSVSGTGSAAAVSLKRSLGSKANKFGVAKAAERKIVIADELNDFADDLIDEDSLIEESQLLAAIKIPEKCRPDTGRKRRKPCKDCTCGLKELEEQAAEKARARQAVVLAVDDTAEIDFTQPGKSGSCGSCALGDAFRCDGCPYLGLPPFKPGETISISIGDDL</sequence>
<name>A0A1E4TDF5_9ASCO</name>
<dbReference type="Pfam" id="PF05093">
    <property type="entry name" value="CIAPIN1"/>
    <property type="match status" value="1"/>
</dbReference>
<dbReference type="Proteomes" id="UP000095023">
    <property type="component" value="Unassembled WGS sequence"/>
</dbReference>
<dbReference type="EMBL" id="KV453843">
    <property type="protein sequence ID" value="ODV89791.1"/>
    <property type="molecule type" value="Genomic_DNA"/>
</dbReference>
<evidence type="ECO:0000256" key="6">
    <source>
        <dbReference type="ARBA" id="ARBA00023004"/>
    </source>
</evidence>
<comment type="domain">
    <text evidence="9">The C-terminal domain binds 2 Fe-S clusters but is otherwise mostly in an intrinsically disordered conformation.</text>
</comment>
<gene>
    <name evidence="12" type="ORF">CANCADRAFT_4417</name>
</gene>
<dbReference type="GO" id="GO:0016226">
    <property type="term" value="P:iron-sulfur cluster assembly"/>
    <property type="evidence" value="ECO:0007669"/>
    <property type="project" value="UniProtKB-UniRule"/>
</dbReference>
<evidence type="ECO:0000256" key="7">
    <source>
        <dbReference type="ARBA" id="ARBA00023014"/>
    </source>
</evidence>
<feature type="binding site" evidence="9">
    <location>
        <position position="237"/>
    </location>
    <ligand>
        <name>[4Fe-4S] cluster</name>
        <dbReference type="ChEBI" id="CHEBI:49883"/>
    </ligand>
</feature>
<accession>A0A1E4TDF5</accession>
<dbReference type="PANTHER" id="PTHR13273:SF14">
    <property type="entry name" value="ANAMORSIN"/>
    <property type="match status" value="1"/>
</dbReference>
<dbReference type="InterPro" id="IPR007785">
    <property type="entry name" value="Anamorsin"/>
</dbReference>
<comment type="similarity">
    <text evidence="2 9">Belongs to the anamorsin family.</text>
</comment>
<dbReference type="InterPro" id="IPR031838">
    <property type="entry name" value="Dre2_N"/>
</dbReference>
<comment type="cofactor">
    <cofactor evidence="1 9">
        <name>[4Fe-4S] cluster</name>
        <dbReference type="ChEBI" id="CHEBI:49883"/>
    </cofactor>
</comment>
<feature type="short sequence motif" description="Cx2C motif 1" evidence="9">
    <location>
        <begin position="237"/>
        <end position="240"/>
    </location>
</feature>
<dbReference type="PANTHER" id="PTHR13273">
    <property type="entry name" value="ANAMORSIN"/>
    <property type="match status" value="1"/>
</dbReference>
<dbReference type="GO" id="GO:1901299">
    <property type="term" value="P:negative regulation of hydrogen peroxide-mediated programmed cell death"/>
    <property type="evidence" value="ECO:0007669"/>
    <property type="project" value="EnsemblFungi"/>
</dbReference>
<keyword evidence="3 9" id="KW-0004">4Fe-4S</keyword>
<dbReference type="OrthoDB" id="311633at2759"/>
<reference evidence="13" key="1">
    <citation type="submission" date="2016-02" db="EMBL/GenBank/DDBJ databases">
        <title>Comparative genomics of biotechnologically important yeasts.</title>
        <authorList>
            <consortium name="DOE Joint Genome Institute"/>
            <person name="Riley R."/>
            <person name="Haridas S."/>
            <person name="Wolfe K.H."/>
            <person name="Lopes M.R."/>
            <person name="Hittinger C.T."/>
            <person name="Goker M."/>
            <person name="Salamov A."/>
            <person name="Wisecaver J."/>
            <person name="Long T.M."/>
            <person name="Aerts A.L."/>
            <person name="Barry K."/>
            <person name="Choi C."/>
            <person name="Clum A."/>
            <person name="Coughlan A.Y."/>
            <person name="Deshpande S."/>
            <person name="Douglass A.P."/>
            <person name="Hanson S.J."/>
            <person name="Klenk H.-P."/>
            <person name="Labutti K."/>
            <person name="Lapidus A."/>
            <person name="Lindquist E."/>
            <person name="Lipzen A."/>
            <person name="Meier-Kolthoff J.P."/>
            <person name="Ohm R.A."/>
            <person name="Otillar R.P."/>
            <person name="Pangilinan J."/>
            <person name="Peng Y."/>
            <person name="Rokas A."/>
            <person name="Rosa C.A."/>
            <person name="Scheuner C."/>
            <person name="Sibirny A.A."/>
            <person name="Slot J.C."/>
            <person name="Stielow J.B."/>
            <person name="Sun H."/>
            <person name="Kurtzman C.P."/>
            <person name="Blackwell M."/>
            <person name="Jeffries T.W."/>
            <person name="Grigoriev I.V."/>
        </authorList>
    </citation>
    <scope>NUCLEOTIDE SEQUENCE [LARGE SCALE GENOMIC DNA]</scope>
    <source>
        <strain evidence="13">NRRL Y-17796</strain>
    </source>
</reference>
<feature type="binding site" evidence="9">
    <location>
        <position position="192"/>
    </location>
    <ligand>
        <name>[2Fe-2S] cluster</name>
        <dbReference type="ChEBI" id="CHEBI:190135"/>
    </ligand>
</feature>
<proteinExistence type="inferred from homology"/>
<keyword evidence="13" id="KW-1185">Reference proteome</keyword>
<dbReference type="GO" id="GO:0045019">
    <property type="term" value="P:negative regulation of nitric oxide biosynthetic process"/>
    <property type="evidence" value="ECO:0007669"/>
    <property type="project" value="EnsemblFungi"/>
</dbReference>
<feature type="short sequence motif" description="Cx2C motif 2" evidence="9">
    <location>
        <begin position="248"/>
        <end position="251"/>
    </location>
</feature>
<dbReference type="GO" id="GO:0005829">
    <property type="term" value="C:cytosol"/>
    <property type="evidence" value="ECO:0007669"/>
    <property type="project" value="EnsemblFungi"/>
</dbReference>
<comment type="domain">
    <text evidence="9">The N-terminal domain has structural similarity with S-adenosyl-L-methionine-dependent methyltransferases, but does not bind S-adenosyl-L-methionine. It is required for correct assembly of the 2 Fe-S clusters.</text>
</comment>
<dbReference type="GO" id="GO:0051539">
    <property type="term" value="F:4 iron, 4 sulfur cluster binding"/>
    <property type="evidence" value="ECO:0007669"/>
    <property type="project" value="UniProtKB-KW"/>
</dbReference>
<dbReference type="GO" id="GO:0009055">
    <property type="term" value="F:electron transfer activity"/>
    <property type="evidence" value="ECO:0007669"/>
    <property type="project" value="UniProtKB-UniRule"/>
</dbReference>
<dbReference type="GO" id="GO:0046872">
    <property type="term" value="F:metal ion binding"/>
    <property type="evidence" value="ECO:0007669"/>
    <property type="project" value="UniProtKB-KW"/>
</dbReference>
<comment type="cofactor">
    <cofactor evidence="9">
        <name>[2Fe-2S] cluster</name>
        <dbReference type="ChEBI" id="CHEBI:190135"/>
    </cofactor>
</comment>
<dbReference type="GO" id="GO:0051537">
    <property type="term" value="F:2 iron, 2 sulfur cluster binding"/>
    <property type="evidence" value="ECO:0007669"/>
    <property type="project" value="UniProtKB-UniRule"/>
</dbReference>
<feature type="binding site" evidence="9">
    <location>
        <position position="251"/>
    </location>
    <ligand>
        <name>[4Fe-4S] cluster</name>
        <dbReference type="ChEBI" id="CHEBI:49883"/>
    </ligand>
</feature>